<evidence type="ECO:0000313" key="5">
    <source>
        <dbReference type="Proteomes" id="UP000637720"/>
    </source>
</evidence>
<evidence type="ECO:0000256" key="2">
    <source>
        <dbReference type="SAM" id="MobiDB-lite"/>
    </source>
</evidence>
<dbReference type="InterPro" id="IPR050570">
    <property type="entry name" value="Cell_wall_metabolism_enzyme"/>
</dbReference>
<dbReference type="AlphaFoldDB" id="A0A8J3BH57"/>
<reference evidence="4" key="2">
    <citation type="submission" date="2020-09" db="EMBL/GenBank/DDBJ databases">
        <authorList>
            <person name="Sun Q."/>
            <person name="Ohkuma M."/>
        </authorList>
    </citation>
    <scope>NUCLEOTIDE SEQUENCE</scope>
    <source>
        <strain evidence="4">JCM 14719</strain>
    </source>
</reference>
<dbReference type="CDD" id="cd12797">
    <property type="entry name" value="M23_peptidase"/>
    <property type="match status" value="1"/>
</dbReference>
<dbReference type="PROSITE" id="PS51782">
    <property type="entry name" value="LYSM"/>
    <property type="match status" value="2"/>
</dbReference>
<dbReference type="PANTHER" id="PTHR21666">
    <property type="entry name" value="PEPTIDASE-RELATED"/>
    <property type="match status" value="1"/>
</dbReference>
<dbReference type="SUPFAM" id="SSF54106">
    <property type="entry name" value="LysM domain"/>
    <property type="match status" value="2"/>
</dbReference>
<keyword evidence="5" id="KW-1185">Reference proteome</keyword>
<protein>
    <submittedName>
        <fullName evidence="4">Peptidase M23</fullName>
    </submittedName>
</protein>
<reference evidence="4" key="1">
    <citation type="journal article" date="2014" name="Int. J. Syst. Evol. Microbiol.">
        <title>Complete genome sequence of Corynebacterium casei LMG S-19264T (=DSM 44701T), isolated from a smear-ripened cheese.</title>
        <authorList>
            <consortium name="US DOE Joint Genome Institute (JGI-PGF)"/>
            <person name="Walter F."/>
            <person name="Albersmeier A."/>
            <person name="Kalinowski J."/>
            <person name="Ruckert C."/>
        </authorList>
    </citation>
    <scope>NUCLEOTIDE SEQUENCE</scope>
    <source>
        <strain evidence="4">JCM 14719</strain>
    </source>
</reference>
<dbReference type="SMART" id="SM00257">
    <property type="entry name" value="LysM"/>
    <property type="match status" value="2"/>
</dbReference>
<evidence type="ECO:0000259" key="3">
    <source>
        <dbReference type="PROSITE" id="PS51782"/>
    </source>
</evidence>
<comment type="caution">
    <text evidence="4">The sequence shown here is derived from an EMBL/GenBank/DDBJ whole genome shotgun (WGS) entry which is preliminary data.</text>
</comment>
<evidence type="ECO:0000256" key="1">
    <source>
        <dbReference type="ARBA" id="ARBA00022729"/>
    </source>
</evidence>
<dbReference type="InterPro" id="IPR011055">
    <property type="entry name" value="Dup_hybrid_motif"/>
</dbReference>
<dbReference type="SUPFAM" id="SSF51261">
    <property type="entry name" value="Duplicated hybrid motif"/>
    <property type="match status" value="1"/>
</dbReference>
<dbReference type="Pfam" id="PF01476">
    <property type="entry name" value="LysM"/>
    <property type="match status" value="2"/>
</dbReference>
<feature type="domain" description="LysM" evidence="3">
    <location>
        <begin position="25"/>
        <end position="69"/>
    </location>
</feature>
<name>A0A8J3BH57_9BACI</name>
<dbReference type="PANTHER" id="PTHR21666:SF289">
    <property type="entry name" value="L-ALA--D-GLU ENDOPEPTIDASE"/>
    <property type="match status" value="1"/>
</dbReference>
<organism evidence="4 5">
    <name type="scientific">Calditerricola satsumensis</name>
    <dbReference type="NCBI Taxonomy" id="373054"/>
    <lineage>
        <taxon>Bacteria</taxon>
        <taxon>Bacillati</taxon>
        <taxon>Bacillota</taxon>
        <taxon>Bacilli</taxon>
        <taxon>Bacillales</taxon>
        <taxon>Bacillaceae</taxon>
        <taxon>Calditerricola</taxon>
    </lineage>
</organism>
<dbReference type="EMBL" id="BMOF01000035">
    <property type="protein sequence ID" value="GGK03238.1"/>
    <property type="molecule type" value="Genomic_DNA"/>
</dbReference>
<keyword evidence="1" id="KW-0732">Signal</keyword>
<dbReference type="GO" id="GO:0004222">
    <property type="term" value="F:metalloendopeptidase activity"/>
    <property type="evidence" value="ECO:0007669"/>
    <property type="project" value="TreeGrafter"/>
</dbReference>
<sequence length="299" mass="32937">MFRTFSPLAVVPDRVWEAEQSRIPVTYTVRPGDTLSQIAYRFGVSVHELMAANGLRHPHTIRAGKTLKVLLRKELYVVGVGETLDQIAEKKGVALDDLLRNNPEVRAYDGQVYAGQVLVVPRDMPKGVPLPSKRKSVVRVASAVSSEPPAEEGADRERSVRATRAKPGPYANGMPLSWPVAGEMVITSRFGMRWGRLHEGIDIWHPDEWRTPIRAARRGVVIEAGASGGGYGRLVVIDHGRGIETVYAHLRRVVVSAGQTVETGDIIGYMGQSGHTTGVHLHFEVRLYGRPVDPLTYLQ</sequence>
<dbReference type="Proteomes" id="UP000637720">
    <property type="component" value="Unassembled WGS sequence"/>
</dbReference>
<accession>A0A8J3BH57</accession>
<feature type="domain" description="LysM" evidence="3">
    <location>
        <begin position="74"/>
        <end position="120"/>
    </location>
</feature>
<dbReference type="Gene3D" id="2.70.70.10">
    <property type="entry name" value="Glucose Permease (Domain IIA)"/>
    <property type="match status" value="1"/>
</dbReference>
<dbReference type="InterPro" id="IPR018392">
    <property type="entry name" value="LysM"/>
</dbReference>
<feature type="region of interest" description="Disordered" evidence="2">
    <location>
        <begin position="142"/>
        <end position="168"/>
    </location>
</feature>
<proteinExistence type="predicted"/>
<dbReference type="Gene3D" id="3.10.350.10">
    <property type="entry name" value="LysM domain"/>
    <property type="match status" value="2"/>
</dbReference>
<evidence type="ECO:0000313" key="4">
    <source>
        <dbReference type="EMBL" id="GGK03238.1"/>
    </source>
</evidence>
<dbReference type="Pfam" id="PF01551">
    <property type="entry name" value="Peptidase_M23"/>
    <property type="match status" value="1"/>
</dbReference>
<dbReference type="InterPro" id="IPR036779">
    <property type="entry name" value="LysM_dom_sf"/>
</dbReference>
<dbReference type="CDD" id="cd00118">
    <property type="entry name" value="LysM"/>
    <property type="match status" value="2"/>
</dbReference>
<gene>
    <name evidence="4" type="ORF">GCM10007043_16690</name>
</gene>
<dbReference type="InterPro" id="IPR016047">
    <property type="entry name" value="M23ase_b-sheet_dom"/>
</dbReference>